<protein>
    <recommendedName>
        <fullName evidence="2">Lipid A biosynthesis N-terminal domain-containing protein</fullName>
    </recommendedName>
</protein>
<keyword evidence="1" id="KW-0472">Membrane</keyword>
<feature type="transmembrane region" description="Helical" evidence="1">
    <location>
        <begin position="64"/>
        <end position="82"/>
    </location>
</feature>
<dbReference type="Proteomes" id="UP000244934">
    <property type="component" value="Unassembled WGS sequence"/>
</dbReference>
<name>A0A2R8CJ95_9GAMM</name>
<dbReference type="PIRSF" id="PIRSF028440">
    <property type="entry name" value="UCP_LAB_N"/>
    <property type="match status" value="1"/>
</dbReference>
<reference evidence="4" key="1">
    <citation type="submission" date="2018-03" db="EMBL/GenBank/DDBJ databases">
        <authorList>
            <person name="Navarro De La Torre S."/>
        </authorList>
    </citation>
    <scope>NUCLEOTIDE SEQUENCE [LARGE SCALE GENOMIC DNA]</scope>
    <source>
        <strain evidence="4">EAod3</strain>
    </source>
</reference>
<keyword evidence="4" id="KW-1185">Reference proteome</keyword>
<feature type="transmembrane region" description="Helical" evidence="1">
    <location>
        <begin position="40"/>
        <end position="58"/>
    </location>
</feature>
<evidence type="ECO:0000256" key="1">
    <source>
        <dbReference type="SAM" id="Phobius"/>
    </source>
</evidence>
<gene>
    <name evidence="3" type="ORF">KSP9073_00989</name>
</gene>
<feature type="transmembrane region" description="Helical" evidence="1">
    <location>
        <begin position="6"/>
        <end position="28"/>
    </location>
</feature>
<dbReference type="Pfam" id="PF07578">
    <property type="entry name" value="LAB_N"/>
    <property type="match status" value="1"/>
</dbReference>
<dbReference type="SMART" id="SM01259">
    <property type="entry name" value="LAB_N"/>
    <property type="match status" value="1"/>
</dbReference>
<proteinExistence type="predicted"/>
<dbReference type="RefSeq" id="WP_108841762.1">
    <property type="nucleotide sequence ID" value="NZ_ONZI01000001.1"/>
</dbReference>
<feature type="domain" description="Lipid A biosynthesis N-terminal" evidence="2">
    <location>
        <begin position="10"/>
        <end position="81"/>
    </location>
</feature>
<evidence type="ECO:0000259" key="2">
    <source>
        <dbReference type="SMART" id="SM01259"/>
    </source>
</evidence>
<organism evidence="3 4">
    <name type="scientific">Kushneria phyllosphaerae</name>
    <dbReference type="NCBI Taxonomy" id="2100822"/>
    <lineage>
        <taxon>Bacteria</taxon>
        <taxon>Pseudomonadati</taxon>
        <taxon>Pseudomonadota</taxon>
        <taxon>Gammaproteobacteria</taxon>
        <taxon>Oceanospirillales</taxon>
        <taxon>Halomonadaceae</taxon>
        <taxon>Kushneria</taxon>
    </lineage>
</organism>
<accession>A0A2R8CJ95</accession>
<dbReference type="EMBL" id="ONZI01000001">
    <property type="protein sequence ID" value="SPJ32987.1"/>
    <property type="molecule type" value="Genomic_DNA"/>
</dbReference>
<dbReference type="InterPro" id="IPR011499">
    <property type="entry name" value="Lipid_A_biosynth_N"/>
</dbReference>
<dbReference type="OrthoDB" id="9793186at2"/>
<sequence length="105" mass="11737">MDSAALWIVVGLLGQALFSARFIVQWLASERARRSIVPHLFWYLSIGGGLILLLYAIYRRDPVFIIGQGSGLFIYVRNLVLIRREKRQAIEAGASDTAAERAESS</sequence>
<keyword evidence="1" id="KW-0812">Transmembrane</keyword>
<dbReference type="GO" id="GO:0016020">
    <property type="term" value="C:membrane"/>
    <property type="evidence" value="ECO:0007669"/>
    <property type="project" value="GOC"/>
</dbReference>
<dbReference type="InterPro" id="IPR014546">
    <property type="entry name" value="UCP028440_lipidA_biosyn"/>
</dbReference>
<dbReference type="GO" id="GO:0008915">
    <property type="term" value="F:lipid-A-disaccharide synthase activity"/>
    <property type="evidence" value="ECO:0007669"/>
    <property type="project" value="InterPro"/>
</dbReference>
<keyword evidence="1" id="KW-1133">Transmembrane helix</keyword>
<dbReference type="GO" id="GO:0009245">
    <property type="term" value="P:lipid A biosynthetic process"/>
    <property type="evidence" value="ECO:0007669"/>
    <property type="project" value="InterPro"/>
</dbReference>
<evidence type="ECO:0000313" key="4">
    <source>
        <dbReference type="Proteomes" id="UP000244934"/>
    </source>
</evidence>
<evidence type="ECO:0000313" key="3">
    <source>
        <dbReference type="EMBL" id="SPJ32987.1"/>
    </source>
</evidence>
<dbReference type="AlphaFoldDB" id="A0A2R8CJ95"/>